<dbReference type="GO" id="GO:0030288">
    <property type="term" value="C:outer membrane-bounded periplasmic space"/>
    <property type="evidence" value="ECO:0007669"/>
    <property type="project" value="TreeGrafter"/>
</dbReference>
<dbReference type="RefSeq" id="WP_012563985.1">
    <property type="nucleotide sequence ID" value="NC_011386.1"/>
</dbReference>
<proteinExistence type="predicted"/>
<name>B6JE66_AFIC5</name>
<dbReference type="PANTHER" id="PTHR30006:SF25">
    <property type="entry name" value="PHOSPHOGLYCERATE TRANSPORT REGULATORY PROTEIN PGTC"/>
    <property type="match status" value="1"/>
</dbReference>
<dbReference type="Proteomes" id="UP000007730">
    <property type="component" value="Chromosome"/>
</dbReference>
<dbReference type="AlphaFoldDB" id="B6JE66"/>
<accession>B6JE66</accession>
<dbReference type="Gene3D" id="3.40.190.10">
    <property type="entry name" value="Periplasmic binding protein-like II"/>
    <property type="match status" value="2"/>
</dbReference>
<dbReference type="STRING" id="504832.OCA5_c12280"/>
<dbReference type="OrthoDB" id="6529964at2"/>
<feature type="signal peptide" evidence="2">
    <location>
        <begin position="1"/>
        <end position="24"/>
    </location>
</feature>
<dbReference type="KEGG" id="ocg:OCA5_c12280"/>
<sequence length="448" mass="48824">MKRREFLIGTCLAPVVFSVPAAFAQEKKKLSVLTSLPKELSAAYKQGFEKLYPDVVVEVQQRGTQAAVTFLRETKANNTSDIMWASAPDAFEVLKKDNLLEKFSPKESGVPAKIGDYPINDPEGYYAGFALSGGAIMWNSRYLKAKKLPVPKTWDDLTKPELFDQTGIAMPSRSGSTHLTLETILQARGWNGGWALVKAMCGNMRQITERSFGVPDAVSSGQFGYGIVFDYQALAAHGSGFPVEFAYPPDTTIVPSNIGVVKNGPNKEMAQKFIEYMLSEEGQALLFNPKIGRLPVLPAAYKKAPEGVPNPFEIKWGPGGGFKFDVLKSETRYAVVDSMFDQTITFQLDALKAATKAIHDADAKLAKKSNATAADLLKQAREAIAASPFDENQAVSKEYIEAFAGASGKKGAPKGARQSELEQQWSTFARDHYAKALELAKKADQAIG</sequence>
<dbReference type="HOGENOM" id="CLU_040513_0_0_5"/>
<dbReference type="PATRIC" id="fig|504832.7.peg.1306"/>
<dbReference type="Pfam" id="PF13343">
    <property type="entry name" value="SBP_bac_6"/>
    <property type="match status" value="1"/>
</dbReference>
<evidence type="ECO:0000313" key="3">
    <source>
        <dbReference type="EMBL" id="AEI05946.1"/>
    </source>
</evidence>
<keyword evidence="1 2" id="KW-0732">Signal</keyword>
<gene>
    <name evidence="3" type="ordered locus">OCA5_c12280</name>
</gene>
<dbReference type="KEGG" id="oca:OCAR_6850"/>
<evidence type="ECO:0000256" key="2">
    <source>
        <dbReference type="SAM" id="SignalP"/>
    </source>
</evidence>
<feature type="chain" id="PRO_5002846996" evidence="2">
    <location>
        <begin position="25"/>
        <end position="448"/>
    </location>
</feature>
<dbReference type="EMBL" id="CP002826">
    <property type="protein sequence ID" value="AEI05946.1"/>
    <property type="molecule type" value="Genomic_DNA"/>
</dbReference>
<evidence type="ECO:0000256" key="1">
    <source>
        <dbReference type="ARBA" id="ARBA00022729"/>
    </source>
</evidence>
<organism evidence="3 4">
    <name type="scientific">Afipia carboxidovorans (strain ATCC 49405 / DSM 1227 / KCTC 32145 / OM5)</name>
    <name type="common">Oligotropha carboxidovorans</name>
    <dbReference type="NCBI Taxonomy" id="504832"/>
    <lineage>
        <taxon>Bacteria</taxon>
        <taxon>Pseudomonadati</taxon>
        <taxon>Pseudomonadota</taxon>
        <taxon>Alphaproteobacteria</taxon>
        <taxon>Hyphomicrobiales</taxon>
        <taxon>Nitrobacteraceae</taxon>
        <taxon>Afipia</taxon>
    </lineage>
</organism>
<dbReference type="eggNOG" id="COG1840">
    <property type="taxonomic scope" value="Bacteria"/>
</dbReference>
<dbReference type="SUPFAM" id="SSF53850">
    <property type="entry name" value="Periplasmic binding protein-like II"/>
    <property type="match status" value="1"/>
</dbReference>
<dbReference type="PANTHER" id="PTHR30006">
    <property type="entry name" value="THIAMINE-BINDING PERIPLASMIC PROTEIN-RELATED"/>
    <property type="match status" value="1"/>
</dbReference>
<reference evidence="3 4" key="1">
    <citation type="journal article" date="2011" name="J. Bacteriol.">
        <title>Complete genome sequences of the chemolithoautotrophic Oligotropha carboxidovorans strains OM4 and OM5.</title>
        <authorList>
            <person name="Volland S."/>
            <person name="Rachinger M."/>
            <person name="Strittmatter A."/>
            <person name="Daniel R."/>
            <person name="Gottschalk G."/>
            <person name="Meyer O."/>
        </authorList>
    </citation>
    <scope>NUCLEOTIDE SEQUENCE [LARGE SCALE GENOMIC DNA]</scope>
    <source>
        <strain evidence="4">ATCC 49405 / DSM 1227 / KCTC 32145 / OM5</strain>
    </source>
</reference>
<evidence type="ECO:0000313" key="4">
    <source>
        <dbReference type="Proteomes" id="UP000007730"/>
    </source>
</evidence>
<protein>
    <submittedName>
        <fullName evidence="3">ABC transporter substrate-binding protein</fullName>
    </submittedName>
</protein>
<keyword evidence="4" id="KW-1185">Reference proteome</keyword>